<accession>A0A839A6U0</accession>
<name>A0A839A6U0_9LACT</name>
<keyword evidence="2" id="KW-1185">Reference proteome</keyword>
<dbReference type="Proteomes" id="UP000571018">
    <property type="component" value="Unassembled WGS sequence"/>
</dbReference>
<protein>
    <submittedName>
        <fullName evidence="1">Uncharacterized protein</fullName>
    </submittedName>
</protein>
<dbReference type="RefSeq" id="WP_218931622.1">
    <property type="nucleotide sequence ID" value="NZ_JACAOA010000029.1"/>
</dbReference>
<proteinExistence type="predicted"/>
<evidence type="ECO:0000313" key="2">
    <source>
        <dbReference type="Proteomes" id="UP000571018"/>
    </source>
</evidence>
<dbReference type="AlphaFoldDB" id="A0A839A6U0"/>
<evidence type="ECO:0000313" key="1">
    <source>
        <dbReference type="EMBL" id="MBA5729959.1"/>
    </source>
</evidence>
<dbReference type="EMBL" id="JACAOA010000029">
    <property type="protein sequence ID" value="MBA5729959.1"/>
    <property type="molecule type" value="Genomic_DNA"/>
</dbReference>
<comment type="caution">
    <text evidence="1">The sequence shown here is derived from an EMBL/GenBank/DDBJ whole genome shotgun (WGS) entry which is preliminary data.</text>
</comment>
<organism evidence="1 2">
    <name type="scientific">Ruoffia halotolerans</name>
    <dbReference type="NCBI Taxonomy" id="2748684"/>
    <lineage>
        <taxon>Bacteria</taxon>
        <taxon>Bacillati</taxon>
        <taxon>Bacillota</taxon>
        <taxon>Bacilli</taxon>
        <taxon>Lactobacillales</taxon>
        <taxon>Aerococcaceae</taxon>
        <taxon>Ruoffia</taxon>
    </lineage>
</organism>
<gene>
    <name evidence="1" type="ORF">HW423_09200</name>
</gene>
<sequence>MEIKLSPLEVISLRQLVREAIQMYEIIIKLVNTDKQLLGLLSNSIIPFLAFIVDGMIKFFPDDVDYSENNLSLENDKFKKFVVKIRVGHKLYNDKRYTKKLRMMREIQSNNIEFLTSDYNCLQQEVIEIIGQKDYGTFSYDGIDYFNNMQGYIYLAYLFENTSKVKYKEGRQYYNDTIRNISSSLTVVLKSSVEGFVNAWGLIIDKESKINIDSRRFSTEDSFLIDSTRKDIFNDMLPSEVQIFLHSNLCQMNFVSVILPDVLENRADLYIRFMIITYLEAIKSLDIIVKENESLQDITGIKISEVLNNKIYKLLSKGNIRNNVAHYNIRGYSITNLEDRVDTDNLLMKIIELETGADFYTFWKDFLFQFEQLKQLIESLIFSSW</sequence>
<reference evidence="1 2" key="1">
    <citation type="submission" date="2020-06" db="EMBL/GenBank/DDBJ databases">
        <title>Reclassification of Facklamia ignava, Facklamia soureckii and Facklami tabacinasalis as Falseniella iganva gen. nov., comb. nov., Hutsoniella ignava gen. nov., comb. nov., and Ruoffia tabacinasalis gen. nov., comb. nov and description of Ruoffia haltotolerans sp. nov., isolated from hypersaline Inland Sea of Qatar.</title>
        <authorList>
            <person name="Fotedar R."/>
            <person name="Sankaranarayanan K."/>
            <person name="Lawson P."/>
            <person name="Caldwell M."/>
            <person name="Zeyara A."/>
            <person name="Al Malki A."/>
            <person name="Ali M."/>
        </authorList>
    </citation>
    <scope>NUCLEOTIDE SEQUENCE [LARGE SCALE GENOMIC DNA]</scope>
    <source>
        <strain evidence="1 2">INB8</strain>
    </source>
</reference>